<proteinExistence type="predicted"/>
<dbReference type="RefSeq" id="XP_041298705.1">
    <property type="nucleotide sequence ID" value="XM_041440951.1"/>
</dbReference>
<protein>
    <submittedName>
        <fullName evidence="1">Uncharacterized protein</fullName>
    </submittedName>
</protein>
<evidence type="ECO:0000313" key="2">
    <source>
        <dbReference type="Proteomes" id="UP000823399"/>
    </source>
</evidence>
<accession>A0A9P7JZM2</accession>
<keyword evidence="2" id="KW-1185">Reference proteome</keyword>
<dbReference type="AlphaFoldDB" id="A0A9P7JZM2"/>
<organism evidence="1 2">
    <name type="scientific">Suillus discolor</name>
    <dbReference type="NCBI Taxonomy" id="1912936"/>
    <lineage>
        <taxon>Eukaryota</taxon>
        <taxon>Fungi</taxon>
        <taxon>Dikarya</taxon>
        <taxon>Basidiomycota</taxon>
        <taxon>Agaricomycotina</taxon>
        <taxon>Agaricomycetes</taxon>
        <taxon>Agaricomycetidae</taxon>
        <taxon>Boletales</taxon>
        <taxon>Suillineae</taxon>
        <taxon>Suillaceae</taxon>
        <taxon>Suillus</taxon>
    </lineage>
</organism>
<comment type="caution">
    <text evidence="1">The sequence shown here is derived from an EMBL/GenBank/DDBJ whole genome shotgun (WGS) entry which is preliminary data.</text>
</comment>
<sequence length="116" mass="12583">MILTSPYASGIGNLSFIIPDTSIALHFSDVLEKIIMEVRTQRSSTISLCNGRLLKGLRVAVSSEQATTLHEGKFMSFDGIICVSDVEAPPIARTSQESEAETAKLTLGKLERSIEN</sequence>
<evidence type="ECO:0000313" key="1">
    <source>
        <dbReference type="EMBL" id="KAG2118188.1"/>
    </source>
</evidence>
<name>A0A9P7JZM2_9AGAM</name>
<dbReference type="EMBL" id="JABBWM010000004">
    <property type="protein sequence ID" value="KAG2118188.1"/>
    <property type="molecule type" value="Genomic_DNA"/>
</dbReference>
<dbReference type="GeneID" id="64703210"/>
<dbReference type="OrthoDB" id="2674338at2759"/>
<dbReference type="Proteomes" id="UP000823399">
    <property type="component" value="Unassembled WGS sequence"/>
</dbReference>
<reference evidence="1" key="1">
    <citation type="journal article" date="2020" name="New Phytol.">
        <title>Comparative genomics reveals dynamic genome evolution in host specialist ectomycorrhizal fungi.</title>
        <authorList>
            <person name="Lofgren L.A."/>
            <person name="Nguyen N.H."/>
            <person name="Vilgalys R."/>
            <person name="Ruytinx J."/>
            <person name="Liao H.L."/>
            <person name="Branco S."/>
            <person name="Kuo A."/>
            <person name="LaButti K."/>
            <person name="Lipzen A."/>
            <person name="Andreopoulos W."/>
            <person name="Pangilinan J."/>
            <person name="Riley R."/>
            <person name="Hundley H."/>
            <person name="Na H."/>
            <person name="Barry K."/>
            <person name="Grigoriev I.V."/>
            <person name="Stajich J.E."/>
            <person name="Kennedy P.G."/>
        </authorList>
    </citation>
    <scope>NUCLEOTIDE SEQUENCE</scope>
    <source>
        <strain evidence="1">FC423</strain>
    </source>
</reference>
<gene>
    <name evidence="1" type="ORF">F5147DRAFT_768320</name>
</gene>